<dbReference type="Gramene" id="OMERI06G10590.1">
    <property type="protein sequence ID" value="OMERI06G10590.1"/>
    <property type="gene ID" value="OMERI06G10590"/>
</dbReference>
<proteinExistence type="predicted"/>
<protein>
    <submittedName>
        <fullName evidence="1">Uncharacterized protein</fullName>
    </submittedName>
</protein>
<dbReference type="HOGENOM" id="CLU_1672092_0_0_1"/>
<reference evidence="1" key="2">
    <citation type="submission" date="2018-05" db="EMBL/GenBank/DDBJ databases">
        <title>OmerRS3 (Oryza meridionalis Reference Sequence Version 3).</title>
        <authorList>
            <person name="Zhang J."/>
            <person name="Kudrna D."/>
            <person name="Lee S."/>
            <person name="Talag J."/>
            <person name="Welchert J."/>
            <person name="Wing R.A."/>
        </authorList>
    </citation>
    <scope>NUCLEOTIDE SEQUENCE [LARGE SCALE GENOMIC DNA]</scope>
    <source>
        <strain evidence="1">cv. OR44</strain>
    </source>
</reference>
<accession>A0A0E0DZR0</accession>
<dbReference type="AlphaFoldDB" id="A0A0E0DZR0"/>
<organism evidence="1">
    <name type="scientific">Oryza meridionalis</name>
    <dbReference type="NCBI Taxonomy" id="40149"/>
    <lineage>
        <taxon>Eukaryota</taxon>
        <taxon>Viridiplantae</taxon>
        <taxon>Streptophyta</taxon>
        <taxon>Embryophyta</taxon>
        <taxon>Tracheophyta</taxon>
        <taxon>Spermatophyta</taxon>
        <taxon>Magnoliopsida</taxon>
        <taxon>Liliopsida</taxon>
        <taxon>Poales</taxon>
        <taxon>Poaceae</taxon>
        <taxon>BOP clade</taxon>
        <taxon>Oryzoideae</taxon>
        <taxon>Oryzeae</taxon>
        <taxon>Oryzinae</taxon>
        <taxon>Oryza</taxon>
    </lineage>
</organism>
<keyword evidence="2" id="KW-1185">Reference proteome</keyword>
<dbReference type="Proteomes" id="UP000008021">
    <property type="component" value="Chromosome 6"/>
</dbReference>
<sequence>MRSYGVPLGLHVEREGISGDHGLAVLNMADLHLLVVERMGCPELSLHGDNPWRLTLSPRPLQRAGTCIDAFQLKYAKDSVGMTNQFRSESVKLRTCTGLYRPIEAWPLLTNGVAAATIFTVTDISQVFLSLSKLQGKAMYMYAMRLITLQINKFLRAR</sequence>
<evidence type="ECO:0000313" key="2">
    <source>
        <dbReference type="Proteomes" id="UP000008021"/>
    </source>
</evidence>
<reference evidence="1" key="1">
    <citation type="submission" date="2015-04" db="UniProtKB">
        <authorList>
            <consortium name="EnsemblPlants"/>
        </authorList>
    </citation>
    <scope>IDENTIFICATION</scope>
</reference>
<dbReference type="EnsemblPlants" id="OMERI06G10590.1">
    <property type="protein sequence ID" value="OMERI06G10590.1"/>
    <property type="gene ID" value="OMERI06G10590"/>
</dbReference>
<evidence type="ECO:0000313" key="1">
    <source>
        <dbReference type="EnsemblPlants" id="OMERI06G10590.1"/>
    </source>
</evidence>
<name>A0A0E0DZR0_9ORYZ</name>